<dbReference type="InterPro" id="IPR036526">
    <property type="entry name" value="C-N_Hydrolase_sf"/>
</dbReference>
<evidence type="ECO:0000256" key="1">
    <source>
        <dbReference type="ARBA" id="ARBA00010613"/>
    </source>
</evidence>
<dbReference type="Proteomes" id="UP000286931">
    <property type="component" value="Unassembled WGS sequence"/>
</dbReference>
<proteinExistence type="inferred from homology"/>
<reference evidence="3 4" key="1">
    <citation type="submission" date="2018-12" db="EMBL/GenBank/DDBJ databases">
        <title>Draft genome sequence of Embleya hyalina NBRC 13850T.</title>
        <authorList>
            <person name="Komaki H."/>
            <person name="Hosoyama A."/>
            <person name="Kimura A."/>
            <person name="Ichikawa N."/>
            <person name="Tamura T."/>
        </authorList>
    </citation>
    <scope>NUCLEOTIDE SEQUENCE [LARGE SCALE GENOMIC DNA]</scope>
    <source>
        <strain evidence="3 4">NBRC 13850</strain>
    </source>
</reference>
<dbReference type="Gene3D" id="3.60.110.10">
    <property type="entry name" value="Carbon-nitrogen hydrolase"/>
    <property type="match status" value="1"/>
</dbReference>
<organism evidence="3 4">
    <name type="scientific">Embleya hyalina</name>
    <dbReference type="NCBI Taxonomy" id="516124"/>
    <lineage>
        <taxon>Bacteria</taxon>
        <taxon>Bacillati</taxon>
        <taxon>Actinomycetota</taxon>
        <taxon>Actinomycetes</taxon>
        <taxon>Kitasatosporales</taxon>
        <taxon>Streptomycetaceae</taxon>
        <taxon>Embleya</taxon>
    </lineage>
</organism>
<dbReference type="EMBL" id="BIFH01000025">
    <property type="protein sequence ID" value="GCD97764.1"/>
    <property type="molecule type" value="Genomic_DNA"/>
</dbReference>
<dbReference type="SUPFAM" id="SSF56317">
    <property type="entry name" value="Carbon-nitrogen hydrolase"/>
    <property type="match status" value="1"/>
</dbReference>
<dbReference type="PANTHER" id="PTHR23088">
    <property type="entry name" value="NITRILASE-RELATED"/>
    <property type="match status" value="1"/>
</dbReference>
<name>A0A401YT46_9ACTN</name>
<feature type="domain" description="CN hydrolase" evidence="2">
    <location>
        <begin position="16"/>
        <end position="252"/>
    </location>
</feature>
<comment type="caution">
    <text evidence="3">The sequence shown here is derived from an EMBL/GenBank/DDBJ whole genome shotgun (WGS) entry which is preliminary data.</text>
</comment>
<evidence type="ECO:0000313" key="4">
    <source>
        <dbReference type="Proteomes" id="UP000286931"/>
    </source>
</evidence>
<dbReference type="GO" id="GO:0016787">
    <property type="term" value="F:hydrolase activity"/>
    <property type="evidence" value="ECO:0007669"/>
    <property type="project" value="UniProtKB-KW"/>
</dbReference>
<dbReference type="AlphaFoldDB" id="A0A401YT46"/>
<dbReference type="PROSITE" id="PS50263">
    <property type="entry name" value="CN_HYDROLASE"/>
    <property type="match status" value="1"/>
</dbReference>
<dbReference type="InterPro" id="IPR003010">
    <property type="entry name" value="C-N_Hydrolase"/>
</dbReference>
<gene>
    <name evidence="3" type="ORF">EHYA_05460</name>
</gene>
<keyword evidence="3" id="KW-0378">Hydrolase</keyword>
<dbReference type="PROSITE" id="PS01227">
    <property type="entry name" value="UPF0012"/>
    <property type="match status" value="1"/>
</dbReference>
<dbReference type="CDD" id="cd07576">
    <property type="entry name" value="R-amidase_like"/>
    <property type="match status" value="1"/>
</dbReference>
<sequence>MIDRDAGAQRRAGDGLWVTILQSPGSPGDPESNLVELRRAAERARHRGLDVLVTPEMFVTGYDIDRPLADLARSDLLDPVRRIARTCRVAIVVCLPEIASSGAPRMYNTAYFVDSHGEVRGRHRKSHLFGDLDRRLFEPGDRPFTMVDYHGVRIALMICYDVEFPENVRAAAIAGAHLVAVPTAQMEPFAFVADHLIRARAWENQIYVAYANHSGKERATTYVGGSSVVGPSGEVLARIEAETGMADAWIDTTAVAAAQRANPYLRDRRPGLYRALVDPIHAASPEG</sequence>
<dbReference type="RefSeq" id="WP_126639723.1">
    <property type="nucleotide sequence ID" value="NZ_BIFH01000025.1"/>
</dbReference>
<dbReference type="InterPro" id="IPR044083">
    <property type="entry name" value="RamA-like"/>
</dbReference>
<accession>A0A401YT46</accession>
<comment type="similarity">
    <text evidence="1">Belongs to the carbon-nitrogen hydrolase superfamily. NIT1/NIT2 family.</text>
</comment>
<dbReference type="InterPro" id="IPR001110">
    <property type="entry name" value="UPF0012_CS"/>
</dbReference>
<dbReference type="OrthoDB" id="4008466at2"/>
<evidence type="ECO:0000259" key="2">
    <source>
        <dbReference type="PROSITE" id="PS50263"/>
    </source>
</evidence>
<dbReference type="Pfam" id="PF00795">
    <property type="entry name" value="CN_hydrolase"/>
    <property type="match status" value="1"/>
</dbReference>
<dbReference type="PANTHER" id="PTHR23088:SF27">
    <property type="entry name" value="DEAMINATED GLUTATHIONE AMIDASE"/>
    <property type="match status" value="1"/>
</dbReference>
<evidence type="ECO:0000313" key="3">
    <source>
        <dbReference type="EMBL" id="GCD97764.1"/>
    </source>
</evidence>
<protein>
    <submittedName>
        <fullName evidence="3">Carbon-nitrogen hydrolase family protein/ nitrilase/cyanide hydratase</fullName>
    </submittedName>
</protein>
<keyword evidence="4" id="KW-1185">Reference proteome</keyword>